<keyword evidence="3" id="KW-0687">Ribonucleoprotein</keyword>
<dbReference type="GO" id="GO:1990904">
    <property type="term" value="C:ribonucleoprotein complex"/>
    <property type="evidence" value="ECO:0007669"/>
    <property type="project" value="UniProtKB-KW"/>
</dbReference>
<organism evidence="4">
    <name type="scientific">Pterocladia lucida</name>
    <name type="common">Red seaweed</name>
    <name type="synonym">Fucus lucidus</name>
    <dbReference type="NCBI Taxonomy" id="31408"/>
    <lineage>
        <taxon>Eukaryota</taxon>
        <taxon>Rhodophyta</taxon>
        <taxon>Florideophyceae</taxon>
        <taxon>Rhodymeniophycidae</taxon>
        <taxon>Gelidiales</taxon>
        <taxon>Pterocladiaceae</taxon>
        <taxon>Pterocladia</taxon>
    </lineage>
</organism>
<gene>
    <name evidence="4" type="primary">rps3</name>
</gene>
<comment type="similarity">
    <text evidence="1">Belongs to the universal ribosomal protein uS3 family.</text>
</comment>
<dbReference type="GO" id="GO:0005840">
    <property type="term" value="C:ribosome"/>
    <property type="evidence" value="ECO:0007669"/>
    <property type="project" value="UniProtKB-KW"/>
</dbReference>
<protein>
    <submittedName>
        <fullName evidence="4">Ribosomal protein S3</fullName>
    </submittedName>
</protein>
<dbReference type="AlphaFoldDB" id="A0A6M3WWL7"/>
<evidence type="ECO:0000256" key="3">
    <source>
        <dbReference type="ARBA" id="ARBA00023274"/>
    </source>
</evidence>
<dbReference type="SUPFAM" id="SSF54821">
    <property type="entry name" value="Ribosomal protein S3 C-terminal domain"/>
    <property type="match status" value="1"/>
</dbReference>
<dbReference type="Gene3D" id="3.30.1140.32">
    <property type="entry name" value="Ribosomal protein S3, C-terminal domain"/>
    <property type="match status" value="1"/>
</dbReference>
<evidence type="ECO:0000256" key="2">
    <source>
        <dbReference type="ARBA" id="ARBA00022980"/>
    </source>
</evidence>
<reference evidence="4" key="1">
    <citation type="journal article" date="2020" name="J. Phycol.">
        <title>The Organelle Genomes in the Photosynthetic Red Algal Parasite Pterocladiophila hemisphaerica (Florideophyceae, Rhodophyta) Have Elevated Substitution Rates and Extreme Gene Loss in the Plastid Genome.</title>
        <authorList>
            <person name="Preuss M."/>
            <person name="Verbruggen H."/>
            <person name="Zuccarello G.C."/>
        </authorList>
    </citation>
    <scope>NUCLEOTIDE SEQUENCE</scope>
</reference>
<keyword evidence="2 4" id="KW-0689">Ribosomal protein</keyword>
<evidence type="ECO:0000256" key="1">
    <source>
        <dbReference type="ARBA" id="ARBA00010761"/>
    </source>
</evidence>
<accession>A0A6M3WWL7</accession>
<dbReference type="InterPro" id="IPR036419">
    <property type="entry name" value="Ribosomal_S3_C_sf"/>
</dbReference>
<sequence length="233" mass="27412">MAQKANPIGLRLGLIQVWGTKIQNYNRKNKLYSFFLRKQFLIANYLVEEPIKLKSQILAKNYFTWYYRNLYLNSKYTDFTPGSKQELSRKLDLFLPFTVKMKYFNINKFLLTSDFIASYAEHLFNQNITLKKIISSLVIFLNTQLGLKKVTFLNKGITNVQFIGFKVRISGRFDNSRNQMSKNYVQGFGSLSLICLNNYVEFYNKSIFTKLGVCSFQVWLFYKTIVDDEKKNA</sequence>
<name>A0A6M3WWL7_PTELU</name>
<dbReference type="EMBL" id="MT117917">
    <property type="protein sequence ID" value="QJH88461.1"/>
    <property type="molecule type" value="Genomic_DNA"/>
</dbReference>
<keyword evidence="4" id="KW-0496">Mitochondrion</keyword>
<evidence type="ECO:0000313" key="4">
    <source>
        <dbReference type="EMBL" id="QJH88461.1"/>
    </source>
</evidence>
<proteinExistence type="inferred from homology"/>
<geneLocation type="mitochondrion" evidence="4"/>